<dbReference type="EMBL" id="CP102487">
    <property type="protein sequence ID" value="UUX58289.1"/>
    <property type="molecule type" value="Genomic_DNA"/>
</dbReference>
<organism evidence="5 6">
    <name type="scientific">Glutamicibacter halophytocola</name>
    <dbReference type="NCBI Taxonomy" id="1933880"/>
    <lineage>
        <taxon>Bacteria</taxon>
        <taxon>Bacillati</taxon>
        <taxon>Actinomycetota</taxon>
        <taxon>Actinomycetes</taxon>
        <taxon>Micrococcales</taxon>
        <taxon>Micrococcaceae</taxon>
        <taxon>Glutamicibacter</taxon>
    </lineage>
</organism>
<dbReference type="GO" id="GO:0003677">
    <property type="term" value="F:DNA binding"/>
    <property type="evidence" value="ECO:0007669"/>
    <property type="project" value="UniProtKB-KW"/>
</dbReference>
<evidence type="ECO:0000313" key="5">
    <source>
        <dbReference type="EMBL" id="UUX58289.1"/>
    </source>
</evidence>
<dbReference type="GO" id="GO:0000160">
    <property type="term" value="P:phosphorelay signal transduction system"/>
    <property type="evidence" value="ECO:0007669"/>
    <property type="project" value="InterPro"/>
</dbReference>
<feature type="domain" description="Response regulatory" evidence="4">
    <location>
        <begin position="5"/>
        <end position="121"/>
    </location>
</feature>
<dbReference type="RefSeq" id="WP_060702488.1">
    <property type="nucleotide sequence ID" value="NZ_CP012750.1"/>
</dbReference>
<dbReference type="CDD" id="cd06170">
    <property type="entry name" value="LuxR_C_like"/>
    <property type="match status" value="1"/>
</dbReference>
<dbReference type="PANTHER" id="PTHR45566">
    <property type="entry name" value="HTH-TYPE TRANSCRIPTIONAL REGULATOR YHJB-RELATED"/>
    <property type="match status" value="1"/>
</dbReference>
<evidence type="ECO:0000259" key="3">
    <source>
        <dbReference type="PROSITE" id="PS50043"/>
    </source>
</evidence>
<dbReference type="SUPFAM" id="SSF52172">
    <property type="entry name" value="CheY-like"/>
    <property type="match status" value="1"/>
</dbReference>
<dbReference type="InterPro" id="IPR011006">
    <property type="entry name" value="CheY-like_superfamily"/>
</dbReference>
<feature type="domain" description="HTH luxR-type" evidence="3">
    <location>
        <begin position="146"/>
        <end position="211"/>
    </location>
</feature>
<accession>A0AA95BQK3</accession>
<evidence type="ECO:0000259" key="4">
    <source>
        <dbReference type="PROSITE" id="PS50110"/>
    </source>
</evidence>
<keyword evidence="1" id="KW-0238">DNA-binding</keyword>
<comment type="caution">
    <text evidence="2">Lacks conserved residue(s) required for the propagation of feature annotation.</text>
</comment>
<dbReference type="InterPro" id="IPR016032">
    <property type="entry name" value="Sig_transdc_resp-reg_C-effctor"/>
</dbReference>
<dbReference type="KEGG" id="gar:AOZ07_13690"/>
<dbReference type="Pfam" id="PF00072">
    <property type="entry name" value="Response_reg"/>
    <property type="match status" value="1"/>
</dbReference>
<reference evidence="5" key="1">
    <citation type="journal article" date="2022" name="Pest Manag. Sci.">
        <title>Glutamicibacter halophytocola-mediated host fitness of potato tuber moth on Solanaceae crops.</title>
        <authorList>
            <person name="Wang W."/>
            <person name="Xiao G."/>
            <person name="Du G."/>
            <person name="Chang L."/>
            <person name="Yang Y."/>
            <person name="Ye J."/>
            <person name="Chen B."/>
        </authorList>
    </citation>
    <scope>NUCLEOTIDE SEQUENCE</scope>
    <source>
        <strain evidence="5">S2</strain>
    </source>
</reference>
<dbReference type="AlphaFoldDB" id="A0AA95BQK3"/>
<dbReference type="SMART" id="SM00421">
    <property type="entry name" value="HTH_LUXR"/>
    <property type="match status" value="1"/>
</dbReference>
<dbReference type="Gene3D" id="3.40.50.2300">
    <property type="match status" value="1"/>
</dbReference>
<dbReference type="SUPFAM" id="SSF46894">
    <property type="entry name" value="C-terminal effector domain of the bipartite response regulators"/>
    <property type="match status" value="1"/>
</dbReference>
<gene>
    <name evidence="5" type="ORF">NUH22_13415</name>
</gene>
<dbReference type="GO" id="GO:0006355">
    <property type="term" value="P:regulation of DNA-templated transcription"/>
    <property type="evidence" value="ECO:0007669"/>
    <property type="project" value="InterPro"/>
</dbReference>
<dbReference type="InterPro" id="IPR000792">
    <property type="entry name" value="Tscrpt_reg_LuxR_C"/>
</dbReference>
<dbReference type="Proteomes" id="UP001060018">
    <property type="component" value="Chromosome"/>
</dbReference>
<dbReference type="InterPro" id="IPR001789">
    <property type="entry name" value="Sig_transdc_resp-reg_receiver"/>
</dbReference>
<protein>
    <submittedName>
        <fullName evidence="5">Response regulator transcription factor</fullName>
    </submittedName>
</protein>
<dbReference type="Pfam" id="PF00196">
    <property type="entry name" value="GerE"/>
    <property type="match status" value="1"/>
</dbReference>
<name>A0AA95BQK3_9MICC</name>
<evidence type="ECO:0000256" key="1">
    <source>
        <dbReference type="ARBA" id="ARBA00023125"/>
    </source>
</evidence>
<dbReference type="InterPro" id="IPR051015">
    <property type="entry name" value="EvgA-like"/>
</dbReference>
<sequence length="221" mass="23895">MSRIRVHLADSDYFSRAGISTVLSNTEDFDLENITDSMADAIAGALEQKPDIILIESTLDGQNLYSAIREISEATPQTKVVVMASRYKRSELAQAYDAGSAALISKSSISSELPCALRMLVAGYQLFAAPTDGWEPASRVVRRSIHQEAFRELGDRDRGLVRHVAAGLTNAQISRLAHISEGSVKLHLARVMDELSVSNRVQLAVIAAEAGLVTSADLKIA</sequence>
<evidence type="ECO:0000313" key="6">
    <source>
        <dbReference type="Proteomes" id="UP001060018"/>
    </source>
</evidence>
<dbReference type="PANTHER" id="PTHR45566:SF2">
    <property type="entry name" value="NARL SUBFAMILY"/>
    <property type="match status" value="1"/>
</dbReference>
<dbReference type="PROSITE" id="PS50043">
    <property type="entry name" value="HTH_LUXR_2"/>
    <property type="match status" value="1"/>
</dbReference>
<proteinExistence type="predicted"/>
<dbReference type="PROSITE" id="PS50110">
    <property type="entry name" value="RESPONSE_REGULATORY"/>
    <property type="match status" value="1"/>
</dbReference>
<evidence type="ECO:0000256" key="2">
    <source>
        <dbReference type="PROSITE-ProRule" id="PRU00169"/>
    </source>
</evidence>